<gene>
    <name evidence="9" type="ORF">MTY_0268</name>
</gene>
<keyword evidence="3" id="KW-0633">Potassium transport</keyword>
<dbReference type="InterPro" id="IPR006037">
    <property type="entry name" value="RCK_C"/>
</dbReference>
<accession>A0A0S6UBH6</accession>
<dbReference type="AlphaFoldDB" id="A0A0S6UBH6"/>
<dbReference type="InterPro" id="IPR036291">
    <property type="entry name" value="NAD(P)-bd_dom_sf"/>
</dbReference>
<dbReference type="GO" id="GO:0005886">
    <property type="term" value="C:plasma membrane"/>
    <property type="evidence" value="ECO:0007669"/>
    <property type="project" value="InterPro"/>
</dbReference>
<evidence type="ECO:0000256" key="6">
    <source>
        <dbReference type="ARBA" id="ARBA00023065"/>
    </source>
</evidence>
<evidence type="ECO:0000256" key="5">
    <source>
        <dbReference type="ARBA" id="ARBA00023027"/>
    </source>
</evidence>
<keyword evidence="4" id="KW-0630">Potassium</keyword>
<organism evidence="9">
    <name type="scientific">Moorella thermoacetica Y72</name>
    <dbReference type="NCBI Taxonomy" id="1325331"/>
    <lineage>
        <taxon>Bacteria</taxon>
        <taxon>Bacillati</taxon>
        <taxon>Bacillota</taxon>
        <taxon>Clostridia</taxon>
        <taxon>Neomoorellales</taxon>
        <taxon>Neomoorellaceae</taxon>
        <taxon>Neomoorella</taxon>
    </lineage>
</organism>
<dbReference type="InterPro" id="IPR050721">
    <property type="entry name" value="Trk_Ktr_HKT_K-transport"/>
</dbReference>
<evidence type="ECO:0000259" key="8">
    <source>
        <dbReference type="PROSITE" id="PS51202"/>
    </source>
</evidence>
<proteinExistence type="predicted"/>
<evidence type="ECO:0000256" key="1">
    <source>
        <dbReference type="ARBA" id="ARBA00017378"/>
    </source>
</evidence>
<name>A0A0S6UBH6_NEOTH</name>
<keyword evidence="6" id="KW-0406">Ion transport</keyword>
<dbReference type="InterPro" id="IPR003148">
    <property type="entry name" value="RCK_N"/>
</dbReference>
<reference evidence="9" key="1">
    <citation type="journal article" date="2014" name="Gene">
        <title>Genome-guided analysis of transformation efficiency and carbon dioxide assimilation by Moorella thermoacetica Y72.</title>
        <authorList>
            <person name="Tsukahara K."/>
            <person name="Kita A."/>
            <person name="Nakashimada Y."/>
            <person name="Hoshino T."/>
            <person name="Murakami K."/>
        </authorList>
    </citation>
    <scope>NUCLEOTIDE SEQUENCE [LARGE SCALE GENOMIC DNA]</scope>
    <source>
        <strain evidence="9">Y72</strain>
    </source>
</reference>
<keyword evidence="2" id="KW-0813">Transport</keyword>
<dbReference type="Pfam" id="PF02080">
    <property type="entry name" value="TrkA_C"/>
    <property type="match status" value="1"/>
</dbReference>
<dbReference type="GO" id="GO:0015079">
    <property type="term" value="F:potassium ion transmembrane transporter activity"/>
    <property type="evidence" value="ECO:0007669"/>
    <property type="project" value="InterPro"/>
</dbReference>
<protein>
    <recommendedName>
        <fullName evidence="1">Trk system potassium uptake protein TrkA</fullName>
    </recommendedName>
</protein>
<dbReference type="SUPFAM" id="SSF51735">
    <property type="entry name" value="NAD(P)-binding Rossmann-fold domains"/>
    <property type="match status" value="1"/>
</dbReference>
<sequence>MGLLERIDIKERGWVMRIIIVGGGKVGYQVARQCAAWGCDVVLVENDRQKGEKIKGELGLQVVIGDGTKAHFLKKAGAEEADIVVAVTDDDQDNLVICQLAERQFKAKRTLALVNNPGNEKLFRWLGVNQVIGPASLILGLIQERVDMDSTAAMWMQGIKDLKMIQFKLGPEAPVLGRKIKTIPFPNECILVTVVRENTAIVPCGNTVLEEGDLVFALANPAVQAELERVLTGKNDN</sequence>
<evidence type="ECO:0000259" key="7">
    <source>
        <dbReference type="PROSITE" id="PS51201"/>
    </source>
</evidence>
<dbReference type="PANTHER" id="PTHR43833">
    <property type="entry name" value="POTASSIUM CHANNEL PROTEIN 2-RELATED-RELATED"/>
    <property type="match status" value="1"/>
</dbReference>
<feature type="domain" description="RCK C-terminal" evidence="8">
    <location>
        <begin position="152"/>
        <end position="233"/>
    </location>
</feature>
<dbReference type="InterPro" id="IPR006036">
    <property type="entry name" value="K_uptake_TrkA"/>
</dbReference>
<dbReference type="PROSITE" id="PS51201">
    <property type="entry name" value="RCK_N"/>
    <property type="match status" value="1"/>
</dbReference>
<dbReference type="EMBL" id="DF238840">
    <property type="protein sequence ID" value="GAF24940.1"/>
    <property type="molecule type" value="Genomic_DNA"/>
</dbReference>
<feature type="domain" description="RCK N-terminal" evidence="7">
    <location>
        <begin position="15"/>
        <end position="133"/>
    </location>
</feature>
<dbReference type="PROSITE" id="PS51202">
    <property type="entry name" value="RCK_C"/>
    <property type="match status" value="1"/>
</dbReference>
<dbReference type="PRINTS" id="PR00335">
    <property type="entry name" value="KUPTAKETRKA"/>
</dbReference>
<dbReference type="Proteomes" id="UP000063718">
    <property type="component" value="Unassembled WGS sequence"/>
</dbReference>
<dbReference type="Gene3D" id="3.40.50.720">
    <property type="entry name" value="NAD(P)-binding Rossmann-like Domain"/>
    <property type="match status" value="1"/>
</dbReference>
<dbReference type="Pfam" id="PF02254">
    <property type="entry name" value="TrkA_N"/>
    <property type="match status" value="1"/>
</dbReference>
<keyword evidence="5" id="KW-0520">NAD</keyword>
<dbReference type="Gene3D" id="3.30.70.1450">
    <property type="entry name" value="Regulator of K+ conductance, C-terminal domain"/>
    <property type="match status" value="1"/>
</dbReference>
<dbReference type="SUPFAM" id="SSF116726">
    <property type="entry name" value="TrkA C-terminal domain-like"/>
    <property type="match status" value="1"/>
</dbReference>
<evidence type="ECO:0000256" key="4">
    <source>
        <dbReference type="ARBA" id="ARBA00022958"/>
    </source>
</evidence>
<dbReference type="InterPro" id="IPR036721">
    <property type="entry name" value="RCK_C_sf"/>
</dbReference>
<dbReference type="PANTHER" id="PTHR43833:SF5">
    <property type="entry name" value="TRK SYSTEM POTASSIUM UPTAKE PROTEIN TRKA"/>
    <property type="match status" value="1"/>
</dbReference>
<evidence type="ECO:0000313" key="9">
    <source>
        <dbReference type="EMBL" id="GAF24940.1"/>
    </source>
</evidence>
<evidence type="ECO:0000256" key="2">
    <source>
        <dbReference type="ARBA" id="ARBA00022448"/>
    </source>
</evidence>
<evidence type="ECO:0000256" key="3">
    <source>
        <dbReference type="ARBA" id="ARBA00022538"/>
    </source>
</evidence>